<evidence type="ECO:0000256" key="4">
    <source>
        <dbReference type="ARBA" id="ARBA00023125"/>
    </source>
</evidence>
<comment type="similarity">
    <text evidence="1">Belongs to the sigma-70 factor family. ECF subfamily.</text>
</comment>
<dbReference type="AlphaFoldDB" id="A0A1A5X982"/>
<evidence type="ECO:0000256" key="5">
    <source>
        <dbReference type="ARBA" id="ARBA00023163"/>
    </source>
</evidence>
<dbReference type="Proteomes" id="UP000247515">
    <property type="component" value="Unassembled WGS sequence"/>
</dbReference>
<dbReference type="RefSeq" id="WP_065061687.1">
    <property type="nucleotide sequence ID" value="NZ_CADFGN010000005.1"/>
</dbReference>
<proteinExistence type="inferred from homology"/>
<dbReference type="Proteomes" id="UP000183529">
    <property type="component" value="Unassembled WGS sequence"/>
</dbReference>
<name>A0A1A5X982_9BURK</name>
<sequence>MNITTCGGDETTAYREQFDCTWRDVQGKLRRRARLLCKGDPSRADDLLSDTALKVHLYMQRSPDRVKNLAGFFFLALNHAFLDHARRRGREDRVIEHGAEWEDEQCIAVADRALPIDQQLALKQQLARMEAAVAELAPAQRTLFALKFEDELPYPQIADTLGISEALARKRVELLRKKLRQKLD</sequence>
<evidence type="ECO:0000259" key="6">
    <source>
        <dbReference type="Pfam" id="PF08281"/>
    </source>
</evidence>
<dbReference type="PANTHER" id="PTHR43133">
    <property type="entry name" value="RNA POLYMERASE ECF-TYPE SIGMA FACTO"/>
    <property type="match status" value="1"/>
</dbReference>
<dbReference type="InterPro" id="IPR039425">
    <property type="entry name" value="RNA_pol_sigma-70-like"/>
</dbReference>
<keyword evidence="10" id="KW-1185">Reference proteome</keyword>
<dbReference type="EMBL" id="FNZM01000001">
    <property type="protein sequence ID" value="SEI85677.1"/>
    <property type="molecule type" value="Genomic_DNA"/>
</dbReference>
<feature type="domain" description="RNA polymerase sigma factor 70 region 4 type 2" evidence="6">
    <location>
        <begin position="128"/>
        <end position="179"/>
    </location>
</feature>
<dbReference type="GO" id="GO:0016987">
    <property type="term" value="F:sigma factor activity"/>
    <property type="evidence" value="ECO:0007669"/>
    <property type="project" value="UniProtKB-KW"/>
</dbReference>
<dbReference type="PANTHER" id="PTHR43133:SF8">
    <property type="entry name" value="RNA POLYMERASE SIGMA FACTOR HI_1459-RELATED"/>
    <property type="match status" value="1"/>
</dbReference>
<comment type="caution">
    <text evidence="8">The sequence shown here is derived from an EMBL/GenBank/DDBJ whole genome shotgun (WGS) entry which is preliminary data.</text>
</comment>
<keyword evidence="3" id="KW-0731">Sigma factor</keyword>
<gene>
    <name evidence="7" type="ORF">C7400_102201</name>
    <name evidence="8" type="ORF">SAMN05216550_101193</name>
</gene>
<reference evidence="7 10" key="2">
    <citation type="submission" date="2018-05" db="EMBL/GenBank/DDBJ databases">
        <title>Genomic Encyclopedia of Type Strains, Phase IV (KMG-V): Genome sequencing to study the core and pangenomes of soil and plant-associated prokaryotes.</title>
        <authorList>
            <person name="Whitman W."/>
        </authorList>
    </citation>
    <scope>NUCLEOTIDE SEQUENCE [LARGE SCALE GENOMIC DNA]</scope>
    <source>
        <strain evidence="7 10">SIr-6563</strain>
    </source>
</reference>
<dbReference type="NCBIfam" id="TIGR02937">
    <property type="entry name" value="sigma70-ECF"/>
    <property type="match status" value="1"/>
</dbReference>
<evidence type="ECO:0000256" key="2">
    <source>
        <dbReference type="ARBA" id="ARBA00023015"/>
    </source>
</evidence>
<evidence type="ECO:0000256" key="3">
    <source>
        <dbReference type="ARBA" id="ARBA00023082"/>
    </source>
</evidence>
<dbReference type="SUPFAM" id="SSF88659">
    <property type="entry name" value="Sigma3 and sigma4 domains of RNA polymerase sigma factors"/>
    <property type="match status" value="1"/>
</dbReference>
<evidence type="ECO:0000313" key="9">
    <source>
        <dbReference type="Proteomes" id="UP000183529"/>
    </source>
</evidence>
<dbReference type="InterPro" id="IPR014284">
    <property type="entry name" value="RNA_pol_sigma-70_dom"/>
</dbReference>
<dbReference type="InterPro" id="IPR036388">
    <property type="entry name" value="WH-like_DNA-bd_sf"/>
</dbReference>
<accession>A0A1A5X982</accession>
<dbReference type="EMBL" id="QJJV01000002">
    <property type="protein sequence ID" value="PXX19776.1"/>
    <property type="molecule type" value="Genomic_DNA"/>
</dbReference>
<dbReference type="InterPro" id="IPR013325">
    <property type="entry name" value="RNA_pol_sigma_r2"/>
</dbReference>
<dbReference type="GO" id="GO:0003677">
    <property type="term" value="F:DNA binding"/>
    <property type="evidence" value="ECO:0007669"/>
    <property type="project" value="UniProtKB-KW"/>
</dbReference>
<dbReference type="Gene3D" id="1.10.1740.10">
    <property type="match status" value="1"/>
</dbReference>
<dbReference type="GO" id="GO:0006352">
    <property type="term" value="P:DNA-templated transcription initiation"/>
    <property type="evidence" value="ECO:0007669"/>
    <property type="project" value="InterPro"/>
</dbReference>
<reference evidence="8 9" key="1">
    <citation type="submission" date="2016-10" db="EMBL/GenBank/DDBJ databases">
        <authorList>
            <person name="Varghese N."/>
            <person name="Submissions S."/>
        </authorList>
    </citation>
    <scope>NUCLEOTIDE SEQUENCE [LARGE SCALE GENOMIC DNA]</scope>
    <source>
        <strain evidence="8 9">LMG 22274</strain>
    </source>
</reference>
<evidence type="ECO:0000256" key="1">
    <source>
        <dbReference type="ARBA" id="ARBA00010641"/>
    </source>
</evidence>
<organism evidence="8 9">
    <name type="scientific">Paraburkholderia tropica</name>
    <dbReference type="NCBI Taxonomy" id="92647"/>
    <lineage>
        <taxon>Bacteria</taxon>
        <taxon>Pseudomonadati</taxon>
        <taxon>Pseudomonadota</taxon>
        <taxon>Betaproteobacteria</taxon>
        <taxon>Burkholderiales</taxon>
        <taxon>Burkholderiaceae</taxon>
        <taxon>Paraburkholderia</taxon>
    </lineage>
</organism>
<evidence type="ECO:0000313" key="8">
    <source>
        <dbReference type="EMBL" id="SEI85677.1"/>
    </source>
</evidence>
<dbReference type="Pfam" id="PF08281">
    <property type="entry name" value="Sigma70_r4_2"/>
    <property type="match status" value="1"/>
</dbReference>
<dbReference type="OrthoDB" id="9029451at2"/>
<dbReference type="SUPFAM" id="SSF88946">
    <property type="entry name" value="Sigma2 domain of RNA polymerase sigma factors"/>
    <property type="match status" value="1"/>
</dbReference>
<keyword evidence="5" id="KW-0804">Transcription</keyword>
<protein>
    <submittedName>
        <fullName evidence="7">RNA polymerase RpoE-like sigma-24 subunit</fullName>
    </submittedName>
    <submittedName>
        <fullName evidence="8">RNA polymerase, sigma-24 subunit, RpoE</fullName>
    </submittedName>
</protein>
<keyword evidence="4" id="KW-0238">DNA-binding</keyword>
<dbReference type="GeneID" id="61305026"/>
<evidence type="ECO:0000313" key="7">
    <source>
        <dbReference type="EMBL" id="PXX19776.1"/>
    </source>
</evidence>
<keyword evidence="2" id="KW-0805">Transcription regulation</keyword>
<dbReference type="InterPro" id="IPR013324">
    <property type="entry name" value="RNA_pol_sigma_r3/r4-like"/>
</dbReference>
<evidence type="ECO:0000313" key="10">
    <source>
        <dbReference type="Proteomes" id="UP000247515"/>
    </source>
</evidence>
<dbReference type="Gene3D" id="1.10.10.10">
    <property type="entry name" value="Winged helix-like DNA-binding domain superfamily/Winged helix DNA-binding domain"/>
    <property type="match status" value="1"/>
</dbReference>
<dbReference type="InterPro" id="IPR013249">
    <property type="entry name" value="RNA_pol_sigma70_r4_t2"/>
</dbReference>